<evidence type="ECO:0000256" key="3">
    <source>
        <dbReference type="ARBA" id="ARBA00022801"/>
    </source>
</evidence>
<dbReference type="PANTHER" id="PTHR12411">
    <property type="entry name" value="CYSTEINE PROTEASE FAMILY C1-RELATED"/>
    <property type="match status" value="1"/>
</dbReference>
<feature type="signal peptide" evidence="6">
    <location>
        <begin position="1"/>
        <end position="16"/>
    </location>
</feature>
<reference evidence="10" key="1">
    <citation type="submission" date="2011-08" db="EMBL/GenBank/DDBJ databases">
        <title>The draft genome of Latimeria chalumnae.</title>
        <authorList>
            <person name="Di Palma F."/>
            <person name="Alfoldi J."/>
            <person name="Johnson J."/>
            <person name="Berlin A."/>
            <person name="Gnerre S."/>
            <person name="Jaffe D."/>
            <person name="MacCallum I."/>
            <person name="Young S."/>
            <person name="Walker B.J."/>
            <person name="Lander E."/>
            <person name="Lindblad-Toh K."/>
        </authorList>
    </citation>
    <scope>NUCLEOTIDE SEQUENCE [LARGE SCALE GENOMIC DNA]</scope>
    <source>
        <strain evidence="10">Wild caught</strain>
    </source>
</reference>
<dbReference type="GO" id="GO:0006508">
    <property type="term" value="P:proteolysis"/>
    <property type="evidence" value="ECO:0007669"/>
    <property type="project" value="UniProtKB-KW"/>
</dbReference>
<dbReference type="EMBL" id="AFYH01261781">
    <property type="status" value="NOT_ANNOTATED_CDS"/>
    <property type="molecule type" value="Genomic_DNA"/>
</dbReference>
<dbReference type="Gene3D" id="3.90.70.10">
    <property type="entry name" value="Cysteine proteinases"/>
    <property type="match status" value="1"/>
</dbReference>
<evidence type="ECO:0000259" key="8">
    <source>
        <dbReference type="SMART" id="SM00848"/>
    </source>
</evidence>
<dbReference type="SMART" id="SM00645">
    <property type="entry name" value="Pept_C1"/>
    <property type="match status" value="1"/>
</dbReference>
<evidence type="ECO:0000259" key="7">
    <source>
        <dbReference type="SMART" id="SM00645"/>
    </source>
</evidence>
<sequence length="330" mass="36533">MKQVTIVLLLASAVVAHLEKDPSLDMHWDLWKKTHLKQYNSEDEELSRRLTWEKNLKFITVHNLEHSLGMHSYEVGMNHMGDMTSEEVAAKLTGLRPPPPQKRNTTFTVSSKGDLPKSVDWREKGCVTSVKYQGSCGACWAFNSVGALEGQLKIKTGRLVSLSAQNLVDCSKGYGNHGCAGGFMDRAYQYIIDNKGIDSDASYPYVAQDRPCRYNPANKAATCSSYQELPYGSETALQKALAIVGPIAVAIDATRTSFFLYKRGVYDDPSCSHSVNHGVLAIGYGTLNGKDYWLIKNSWGTSFGDQGYIRMARNQGNQCGIANYGFYPVI</sequence>
<dbReference type="AlphaFoldDB" id="H2ZRS7"/>
<organism evidence="9 10">
    <name type="scientific">Latimeria chalumnae</name>
    <name type="common">Coelacanth</name>
    <dbReference type="NCBI Taxonomy" id="7897"/>
    <lineage>
        <taxon>Eukaryota</taxon>
        <taxon>Metazoa</taxon>
        <taxon>Chordata</taxon>
        <taxon>Craniata</taxon>
        <taxon>Vertebrata</taxon>
        <taxon>Euteleostomi</taxon>
        <taxon>Coelacanthiformes</taxon>
        <taxon>Coelacanthidae</taxon>
        <taxon>Latimeria</taxon>
    </lineage>
</organism>
<dbReference type="OMA" id="KSNPNQM"/>
<dbReference type="InterPro" id="IPR013201">
    <property type="entry name" value="Prot_inhib_I29"/>
</dbReference>
<dbReference type="EMBL" id="AFYH01261780">
    <property type="status" value="NOT_ANNOTATED_CDS"/>
    <property type="molecule type" value="Genomic_DNA"/>
</dbReference>
<dbReference type="InterPro" id="IPR038765">
    <property type="entry name" value="Papain-like_cys_pep_sf"/>
</dbReference>
<dbReference type="PROSITE" id="PS00639">
    <property type="entry name" value="THIOL_PROTEASE_HIS"/>
    <property type="match status" value="1"/>
</dbReference>
<dbReference type="Proteomes" id="UP000008672">
    <property type="component" value="Unassembled WGS sequence"/>
</dbReference>
<keyword evidence="3" id="KW-0378">Hydrolase</keyword>
<dbReference type="MEROPS" id="C01.034"/>
<evidence type="ECO:0000256" key="5">
    <source>
        <dbReference type="ARBA" id="ARBA00023157"/>
    </source>
</evidence>
<protein>
    <submittedName>
        <fullName evidence="9">Cathepsin S</fullName>
    </submittedName>
</protein>
<dbReference type="HOGENOM" id="CLU_012184_1_2_1"/>
<proteinExistence type="inferred from homology"/>
<dbReference type="Ensembl" id="ENSLACT00000000099.2">
    <property type="protein sequence ID" value="ENSLACP00000000098.2"/>
    <property type="gene ID" value="ENSLACG00000000085.2"/>
</dbReference>
<keyword evidence="10" id="KW-1185">Reference proteome</keyword>
<dbReference type="PRINTS" id="PR00705">
    <property type="entry name" value="PAPAIN"/>
</dbReference>
<dbReference type="eggNOG" id="KOG1543">
    <property type="taxonomic scope" value="Eukaryota"/>
</dbReference>
<keyword evidence="5" id="KW-1015">Disulfide bond</keyword>
<evidence type="ECO:0000256" key="4">
    <source>
        <dbReference type="ARBA" id="ARBA00022807"/>
    </source>
</evidence>
<dbReference type="GeneTree" id="ENSGT00940000155176"/>
<dbReference type="InterPro" id="IPR039417">
    <property type="entry name" value="Peptidase_C1A_papain-like"/>
</dbReference>
<gene>
    <name evidence="9" type="primary">CTSS</name>
</gene>
<dbReference type="FunCoup" id="H2ZRS7">
    <property type="interactions" value="403"/>
</dbReference>
<dbReference type="SMART" id="SM00848">
    <property type="entry name" value="Inhibitor_I29"/>
    <property type="match status" value="1"/>
</dbReference>
<dbReference type="STRING" id="7897.ENSLACP00000000098"/>
<reference evidence="9" key="3">
    <citation type="submission" date="2025-09" db="UniProtKB">
        <authorList>
            <consortium name="Ensembl"/>
        </authorList>
    </citation>
    <scope>IDENTIFICATION</scope>
</reference>
<evidence type="ECO:0000313" key="9">
    <source>
        <dbReference type="Ensembl" id="ENSLACP00000000098.2"/>
    </source>
</evidence>
<dbReference type="InterPro" id="IPR000668">
    <property type="entry name" value="Peptidase_C1A_C"/>
</dbReference>
<dbReference type="InParanoid" id="H2ZRS7"/>
<dbReference type="InterPro" id="IPR025660">
    <property type="entry name" value="Pept_his_AS"/>
</dbReference>
<dbReference type="PROSITE" id="PS00640">
    <property type="entry name" value="THIOL_PROTEASE_ASN"/>
    <property type="match status" value="1"/>
</dbReference>
<dbReference type="KEGG" id="lcm:102365039"/>
<accession>H2ZRS7</accession>
<dbReference type="Pfam" id="PF00112">
    <property type="entry name" value="Peptidase_C1"/>
    <property type="match status" value="1"/>
</dbReference>
<dbReference type="InterPro" id="IPR013128">
    <property type="entry name" value="Peptidase_C1A"/>
</dbReference>
<name>H2ZRS7_LATCH</name>
<dbReference type="GO" id="GO:0008234">
    <property type="term" value="F:cysteine-type peptidase activity"/>
    <property type="evidence" value="ECO:0007669"/>
    <property type="project" value="UniProtKB-KW"/>
</dbReference>
<keyword evidence="2" id="KW-0645">Protease</keyword>
<dbReference type="InterPro" id="IPR025661">
    <property type="entry name" value="Pept_asp_AS"/>
</dbReference>
<evidence type="ECO:0000256" key="1">
    <source>
        <dbReference type="ARBA" id="ARBA00008455"/>
    </source>
</evidence>
<evidence type="ECO:0000256" key="2">
    <source>
        <dbReference type="ARBA" id="ARBA00022670"/>
    </source>
</evidence>
<feature type="domain" description="Peptidase C1A papain C-terminal" evidence="7">
    <location>
        <begin position="115"/>
        <end position="329"/>
    </location>
</feature>
<dbReference type="Bgee" id="ENSLACG00000000085">
    <property type="expression patterns" value="Expressed in pelvic fin and 4 other cell types or tissues"/>
</dbReference>
<keyword evidence="4" id="KW-0788">Thiol protease</keyword>
<dbReference type="SUPFAM" id="SSF54001">
    <property type="entry name" value="Cysteine proteinases"/>
    <property type="match status" value="1"/>
</dbReference>
<dbReference type="EMBL" id="AFYH01261782">
    <property type="status" value="NOT_ANNOTATED_CDS"/>
    <property type="molecule type" value="Genomic_DNA"/>
</dbReference>
<dbReference type="OrthoDB" id="190265at2759"/>
<evidence type="ECO:0000313" key="10">
    <source>
        <dbReference type="Proteomes" id="UP000008672"/>
    </source>
</evidence>
<dbReference type="Pfam" id="PF08246">
    <property type="entry name" value="Inhibitor_I29"/>
    <property type="match status" value="1"/>
</dbReference>
<evidence type="ECO:0000256" key="6">
    <source>
        <dbReference type="SAM" id="SignalP"/>
    </source>
</evidence>
<dbReference type="FunFam" id="3.90.70.10:FF:000006">
    <property type="entry name" value="Cathepsin S"/>
    <property type="match status" value="1"/>
</dbReference>
<keyword evidence="6" id="KW-0732">Signal</keyword>
<feature type="chain" id="PRO_5018631258" evidence="6">
    <location>
        <begin position="17"/>
        <end position="330"/>
    </location>
</feature>
<dbReference type="CDD" id="cd02248">
    <property type="entry name" value="Peptidase_C1A"/>
    <property type="match status" value="1"/>
</dbReference>
<reference evidence="9" key="2">
    <citation type="submission" date="2025-08" db="UniProtKB">
        <authorList>
            <consortium name="Ensembl"/>
        </authorList>
    </citation>
    <scope>IDENTIFICATION</scope>
</reference>
<feature type="domain" description="Cathepsin propeptide inhibitor" evidence="8">
    <location>
        <begin position="28"/>
        <end position="88"/>
    </location>
</feature>
<comment type="similarity">
    <text evidence="1">Belongs to the peptidase C1 family.</text>
</comment>